<feature type="non-terminal residue" evidence="1">
    <location>
        <position position="1"/>
    </location>
</feature>
<sequence>RCAGVLDADVLGQYEFSRGPLIRTYGRGFCYGLPRTRYAMDYQGGWAGANCLQCRFVERVSLLDDIAV</sequence>
<proteinExistence type="predicted"/>
<evidence type="ECO:0000313" key="1">
    <source>
        <dbReference type="EMBL" id="JAT79068.1"/>
    </source>
</evidence>
<organism evidence="1">
    <name type="scientific">Ornithodoros brasiliensis</name>
    <name type="common">Mouro tick</name>
    <dbReference type="NCBI Taxonomy" id="888526"/>
    <lineage>
        <taxon>Eukaryota</taxon>
        <taxon>Metazoa</taxon>
        <taxon>Ecdysozoa</taxon>
        <taxon>Arthropoda</taxon>
        <taxon>Chelicerata</taxon>
        <taxon>Arachnida</taxon>
        <taxon>Acari</taxon>
        <taxon>Parasitiformes</taxon>
        <taxon>Ixodida</taxon>
        <taxon>Ixodoidea</taxon>
        <taxon>Argasidae</taxon>
        <taxon>Ornithodorinae</taxon>
        <taxon>Ornithodoros</taxon>
    </lineage>
</organism>
<name>A0A1D2AIU7_ORNBR</name>
<dbReference type="EMBL" id="GETE01000513">
    <property type="protein sequence ID" value="JAT79068.1"/>
    <property type="molecule type" value="Transcribed_RNA"/>
</dbReference>
<accession>A0A1D2AIU7</accession>
<reference evidence="1" key="1">
    <citation type="submission" date="2016-07" db="EMBL/GenBank/DDBJ databases">
        <title>Salivary Glands transcriptome analysis on engorged females of Ornithodoros brasiliensis (Acari:Argasidae).</title>
        <authorList>
            <person name="Simons S.M."/>
            <person name="Carvalho E."/>
            <person name="Junqueira-de-Azevedo I."/>
            <person name="Ho P.L."/>
            <person name="Giovanni D."/>
            <person name="Mendonca R."/>
            <person name="Onofrio V."/>
            <person name="Landulfo G."/>
            <person name="Ramirez D."/>
            <person name="Barros-Battesti D."/>
        </authorList>
    </citation>
    <scope>NUCLEOTIDE SEQUENCE</scope>
    <source>
        <strain evidence="1">Female</strain>
        <tissue evidence="1">Salivary gland</tissue>
    </source>
</reference>
<protein>
    <submittedName>
        <fullName evidence="1">Uncharacterized protein</fullName>
    </submittedName>
</protein>
<dbReference type="AlphaFoldDB" id="A0A1D2AIU7"/>